<dbReference type="Pfam" id="PF00326">
    <property type="entry name" value="Peptidase_S9"/>
    <property type="match status" value="1"/>
</dbReference>
<name>A0AAJ5JXM0_9DEIO</name>
<comment type="caution">
    <text evidence="6">The sequence shown here is derived from an EMBL/GenBank/DDBJ whole genome shotgun (WGS) entry which is preliminary data.</text>
</comment>
<reference evidence="5 8" key="2">
    <citation type="submission" date="2020-08" db="EMBL/GenBank/DDBJ databases">
        <title>Genomic Encyclopedia of Type Strains, Phase IV (KMG-IV): sequencing the most valuable type-strain genomes for metagenomic binning, comparative biology and taxonomic classification.</title>
        <authorList>
            <person name="Goeker M."/>
        </authorList>
    </citation>
    <scope>NUCLEOTIDE SEQUENCE [LARGE SCALE GENOMIC DNA]</scope>
    <source>
        <strain evidence="5 8">DSM 105434</strain>
    </source>
</reference>
<dbReference type="GO" id="GO:0004177">
    <property type="term" value="F:aminopeptidase activity"/>
    <property type="evidence" value="ECO:0007669"/>
    <property type="project" value="UniProtKB-KW"/>
</dbReference>
<evidence type="ECO:0000313" key="6">
    <source>
        <dbReference type="EMBL" id="TLK23025.1"/>
    </source>
</evidence>
<organism evidence="6 7">
    <name type="scientific">Deinococcus metallilatus</name>
    <dbReference type="NCBI Taxonomy" id="1211322"/>
    <lineage>
        <taxon>Bacteria</taxon>
        <taxon>Thermotogati</taxon>
        <taxon>Deinococcota</taxon>
        <taxon>Deinococci</taxon>
        <taxon>Deinococcales</taxon>
        <taxon>Deinococcaceae</taxon>
        <taxon>Deinococcus</taxon>
    </lineage>
</organism>
<accession>A0AAJ5JXM0</accession>
<sequence>MTSSPLTPPGPESLLALAFPSDPQISPEGRRVAFVLSRVEEEQPQQPEADFARPRYKSRLWLSDGGAARPLTQGEGRDSSPRWSPDGQTLAFVREEGGHKGQLFLLPLTGGEARRVTPPPGQHWRGAVQDVQWSPDGRWVSFLSSGDDEDNRDERGEARVITRPRYRFNGRDWLPERPARLWRYDVEKEALHEWLAPEVEITGYAWWPDSRGVLLVSSPSEEDAAQWRQEADTLLLGGERNRVTHWNSAITAVIPHPDGQRFALVGRPEGKGSPEDNHLFLVEPGGSWRRLDVHSGEGGWDRPVGNLVGGDCHVGAFPERPVWLDAETLLFLSTVGGSCGLFRAALDGTVTPQDHDPRAVIAAFTARGGGLALIRERADRFPEVELNGGQVTDLHDRLPFPARTPARVPFTNELGEGEGWVLLPDGTERAPALLSIHGGPHTAYGHAFMHEFQLFAARGYGVCYGNPRGSVGYGQAWSSAIYGRWGTVDMADLLAFFGACLAAQERLDGTRTAVMGGSYGGYMTNWITGHTDRFQAAITDRSICNLLSFGGTSDIGMRFWDDELGLNFHRSADALKLWDMSPLKYVEQVRTPTLIVHSVLDHRCPIEQAEQWYAALRLHGVPVRFVRFPGEDHELNRSGRPDRRLTRLREYLGWLERWLPGAEGRQPLAEEASA</sequence>
<dbReference type="SUPFAM" id="SSF82171">
    <property type="entry name" value="DPP6 N-terminal domain-like"/>
    <property type="match status" value="1"/>
</dbReference>
<keyword evidence="2" id="KW-0720">Serine protease</keyword>
<evidence type="ECO:0000259" key="4">
    <source>
        <dbReference type="Pfam" id="PF00326"/>
    </source>
</evidence>
<feature type="region of interest" description="Disordered" evidence="3">
    <location>
        <begin position="64"/>
        <end position="87"/>
    </location>
</feature>
<keyword evidence="1" id="KW-0378">Hydrolase</keyword>
<evidence type="ECO:0000256" key="1">
    <source>
        <dbReference type="ARBA" id="ARBA00022801"/>
    </source>
</evidence>
<reference evidence="6 7" key="1">
    <citation type="submission" date="2019-04" db="EMBL/GenBank/DDBJ databases">
        <title>Deinococcus metalilatus MA1002 mutant No.5.</title>
        <authorList>
            <person name="Park W."/>
            <person name="Park C."/>
        </authorList>
    </citation>
    <scope>NUCLEOTIDE SEQUENCE [LARGE SCALE GENOMIC DNA]</scope>
    <source>
        <strain evidence="6 7">MA1002-m5</strain>
    </source>
</reference>
<evidence type="ECO:0000313" key="8">
    <source>
        <dbReference type="Proteomes" id="UP000536909"/>
    </source>
</evidence>
<dbReference type="Gene3D" id="3.40.50.1820">
    <property type="entry name" value="alpha/beta hydrolase"/>
    <property type="match status" value="1"/>
</dbReference>
<dbReference type="EMBL" id="JACHFV010000016">
    <property type="protein sequence ID" value="MBB5297013.1"/>
    <property type="molecule type" value="Genomic_DNA"/>
</dbReference>
<evidence type="ECO:0000313" key="7">
    <source>
        <dbReference type="Proteomes" id="UP000308000"/>
    </source>
</evidence>
<dbReference type="EMBL" id="VBRC01000014">
    <property type="protein sequence ID" value="TLK23025.1"/>
    <property type="molecule type" value="Genomic_DNA"/>
</dbReference>
<gene>
    <name evidence="6" type="ORF">FCS05_16750</name>
    <name evidence="5" type="ORF">HNQ10_003873</name>
</gene>
<dbReference type="GO" id="GO:0006508">
    <property type="term" value="P:proteolysis"/>
    <property type="evidence" value="ECO:0007669"/>
    <property type="project" value="InterPro"/>
</dbReference>
<feature type="region of interest" description="Disordered" evidence="3">
    <location>
        <begin position="1"/>
        <end position="26"/>
    </location>
</feature>
<dbReference type="InterPro" id="IPR011042">
    <property type="entry name" value="6-blade_b-propeller_TolB-like"/>
</dbReference>
<dbReference type="InterPro" id="IPR001375">
    <property type="entry name" value="Peptidase_S9_cat"/>
</dbReference>
<dbReference type="PANTHER" id="PTHR42776:SF27">
    <property type="entry name" value="DIPEPTIDYL PEPTIDASE FAMILY MEMBER 6"/>
    <property type="match status" value="1"/>
</dbReference>
<proteinExistence type="predicted"/>
<evidence type="ECO:0000313" key="5">
    <source>
        <dbReference type="EMBL" id="MBB5297013.1"/>
    </source>
</evidence>
<dbReference type="InterPro" id="IPR011659">
    <property type="entry name" value="WD40"/>
</dbReference>
<dbReference type="PANTHER" id="PTHR42776">
    <property type="entry name" value="SERINE PEPTIDASE S9 FAMILY MEMBER"/>
    <property type="match status" value="1"/>
</dbReference>
<feature type="domain" description="Peptidase S9 prolyl oligopeptidase catalytic" evidence="4">
    <location>
        <begin position="447"/>
        <end position="659"/>
    </location>
</feature>
<keyword evidence="5" id="KW-0031">Aminopeptidase</keyword>
<feature type="compositionally biased region" description="Pro residues" evidence="3">
    <location>
        <begin position="1"/>
        <end position="11"/>
    </location>
</feature>
<dbReference type="Proteomes" id="UP000536909">
    <property type="component" value="Unassembled WGS sequence"/>
</dbReference>
<evidence type="ECO:0000256" key="3">
    <source>
        <dbReference type="SAM" id="MobiDB-lite"/>
    </source>
</evidence>
<dbReference type="RefSeq" id="WP_129118062.1">
    <property type="nucleotide sequence ID" value="NZ_CP038512.1"/>
</dbReference>
<keyword evidence="5" id="KW-0645">Protease</keyword>
<dbReference type="Gene3D" id="2.120.10.30">
    <property type="entry name" value="TolB, C-terminal domain"/>
    <property type="match status" value="2"/>
</dbReference>
<dbReference type="Proteomes" id="UP000308000">
    <property type="component" value="Unassembled WGS sequence"/>
</dbReference>
<protein>
    <submittedName>
        <fullName evidence="5">Dipeptidyl aminopeptidase/acylaminoacyl peptidase</fullName>
    </submittedName>
    <submittedName>
        <fullName evidence="6">S9 family peptidase</fullName>
    </submittedName>
</protein>
<dbReference type="AlphaFoldDB" id="A0AAJ5JXM0"/>
<dbReference type="GO" id="GO:0004252">
    <property type="term" value="F:serine-type endopeptidase activity"/>
    <property type="evidence" value="ECO:0007669"/>
    <property type="project" value="TreeGrafter"/>
</dbReference>
<dbReference type="Pfam" id="PF07676">
    <property type="entry name" value="PD40"/>
    <property type="match status" value="1"/>
</dbReference>
<dbReference type="InterPro" id="IPR029058">
    <property type="entry name" value="AB_hydrolase_fold"/>
</dbReference>
<keyword evidence="8" id="KW-1185">Reference proteome</keyword>
<evidence type="ECO:0000256" key="2">
    <source>
        <dbReference type="ARBA" id="ARBA00022825"/>
    </source>
</evidence>
<dbReference type="SUPFAM" id="SSF53474">
    <property type="entry name" value="alpha/beta-Hydrolases"/>
    <property type="match status" value="1"/>
</dbReference>